<dbReference type="AlphaFoldDB" id="A0A0C2VYY5"/>
<reference evidence="2 3" key="1">
    <citation type="submission" date="2015-01" db="EMBL/GenBank/DDBJ databases">
        <title>Jeotgalibacillus campisalis genome sequencing.</title>
        <authorList>
            <person name="Goh K.M."/>
            <person name="Chan K.-G."/>
            <person name="Yaakop A.S."/>
            <person name="Ee R."/>
            <person name="Gan H.M."/>
            <person name="Chan C.S."/>
        </authorList>
    </citation>
    <scope>NUCLEOTIDE SEQUENCE [LARGE SCALE GENOMIC DNA]</scope>
    <source>
        <strain evidence="2 3">SF-57</strain>
    </source>
</reference>
<proteinExistence type="predicted"/>
<dbReference type="EMBL" id="JXRR01000010">
    <property type="protein sequence ID" value="KIL49163.1"/>
    <property type="molecule type" value="Genomic_DNA"/>
</dbReference>
<keyword evidence="3" id="KW-1185">Reference proteome</keyword>
<dbReference type="PATRIC" id="fig|220754.4.peg.1220"/>
<keyword evidence="1" id="KW-0472">Membrane</keyword>
<sequence>MTHFKQQQWEQFIHGQVDSVTERKMEIHLQNCEACLSAYEEEALLLSPSAEFTVEHEVMKIILSNSSETNPVVKKTSSRFWHKTATHFVISAAAAIMLASTGVFTAFIDHTPNGQGKVLNESPSLTSSLLEQTDRFFSQMDPSPKEELE</sequence>
<dbReference type="OrthoDB" id="1955013at2"/>
<organism evidence="2 3">
    <name type="scientific">Jeotgalibacillus campisalis</name>
    <dbReference type="NCBI Taxonomy" id="220754"/>
    <lineage>
        <taxon>Bacteria</taxon>
        <taxon>Bacillati</taxon>
        <taxon>Bacillota</taxon>
        <taxon>Bacilli</taxon>
        <taxon>Bacillales</taxon>
        <taxon>Caryophanaceae</taxon>
        <taxon>Jeotgalibacillus</taxon>
    </lineage>
</organism>
<accession>A0A0C2VYY5</accession>
<dbReference type="RefSeq" id="WP_041056013.1">
    <property type="nucleotide sequence ID" value="NZ_JXRR01000010.1"/>
</dbReference>
<evidence type="ECO:0008006" key="4">
    <source>
        <dbReference type="Google" id="ProtNLM"/>
    </source>
</evidence>
<evidence type="ECO:0000256" key="1">
    <source>
        <dbReference type="SAM" id="Phobius"/>
    </source>
</evidence>
<dbReference type="Proteomes" id="UP000031972">
    <property type="component" value="Unassembled WGS sequence"/>
</dbReference>
<evidence type="ECO:0000313" key="3">
    <source>
        <dbReference type="Proteomes" id="UP000031972"/>
    </source>
</evidence>
<keyword evidence="1" id="KW-0812">Transmembrane</keyword>
<protein>
    <recommendedName>
        <fullName evidence="4">Zinc-finger domain-containing protein</fullName>
    </recommendedName>
</protein>
<gene>
    <name evidence="2" type="ORF">KR50_11980</name>
</gene>
<name>A0A0C2VYY5_9BACL</name>
<comment type="caution">
    <text evidence="2">The sequence shown here is derived from an EMBL/GenBank/DDBJ whole genome shotgun (WGS) entry which is preliminary data.</text>
</comment>
<evidence type="ECO:0000313" key="2">
    <source>
        <dbReference type="EMBL" id="KIL49163.1"/>
    </source>
</evidence>
<keyword evidence="1" id="KW-1133">Transmembrane helix</keyword>
<feature type="transmembrane region" description="Helical" evidence="1">
    <location>
        <begin position="88"/>
        <end position="108"/>
    </location>
</feature>